<keyword evidence="1 4" id="KW-0853">WD repeat</keyword>
<evidence type="ECO:0000256" key="3">
    <source>
        <dbReference type="PROSITE-ProRule" id="PRU00169"/>
    </source>
</evidence>
<feature type="compositionally biased region" description="Low complexity" evidence="5">
    <location>
        <begin position="236"/>
        <end position="245"/>
    </location>
</feature>
<evidence type="ECO:0000256" key="2">
    <source>
        <dbReference type="ARBA" id="ARBA00022737"/>
    </source>
</evidence>
<feature type="modified residue" description="4-aspartylphosphate" evidence="3">
    <location>
        <position position="83"/>
    </location>
</feature>
<dbReference type="Gene3D" id="1.10.510.10">
    <property type="entry name" value="Transferase(Phosphotransferase) domain 1"/>
    <property type="match status" value="1"/>
</dbReference>
<organism evidence="7 8">
    <name type="scientific">Coccomyxa viridis</name>
    <dbReference type="NCBI Taxonomy" id="1274662"/>
    <lineage>
        <taxon>Eukaryota</taxon>
        <taxon>Viridiplantae</taxon>
        <taxon>Chlorophyta</taxon>
        <taxon>core chlorophytes</taxon>
        <taxon>Trebouxiophyceae</taxon>
        <taxon>Trebouxiophyceae incertae sedis</taxon>
        <taxon>Coccomyxaceae</taxon>
        <taxon>Coccomyxa</taxon>
    </lineage>
</organism>
<evidence type="ECO:0000256" key="5">
    <source>
        <dbReference type="SAM" id="MobiDB-lite"/>
    </source>
</evidence>
<dbReference type="PROSITE" id="PS00678">
    <property type="entry name" value="WD_REPEATS_1"/>
    <property type="match status" value="1"/>
</dbReference>
<proteinExistence type="predicted"/>
<protein>
    <submittedName>
        <fullName evidence="7">G12838 protein</fullName>
    </submittedName>
</protein>
<accession>A0ABP1GE13</accession>
<keyword evidence="8" id="KW-1185">Reference proteome</keyword>
<dbReference type="CDD" id="cd17584">
    <property type="entry name" value="REC_typeB_ARR-like"/>
    <property type="match status" value="1"/>
</dbReference>
<dbReference type="PROSITE" id="PS50294">
    <property type="entry name" value="WD_REPEATS_REGION"/>
    <property type="match status" value="1"/>
</dbReference>
<evidence type="ECO:0000259" key="6">
    <source>
        <dbReference type="PROSITE" id="PS50110"/>
    </source>
</evidence>
<comment type="caution">
    <text evidence="7">The sequence shown here is derived from an EMBL/GenBank/DDBJ whole genome shotgun (WGS) entry which is preliminary data.</text>
</comment>
<evidence type="ECO:0000256" key="4">
    <source>
        <dbReference type="PROSITE-ProRule" id="PRU00221"/>
    </source>
</evidence>
<evidence type="ECO:0000313" key="8">
    <source>
        <dbReference type="Proteomes" id="UP001497392"/>
    </source>
</evidence>
<dbReference type="SMART" id="SM00320">
    <property type="entry name" value="WD40"/>
    <property type="match status" value="7"/>
</dbReference>
<dbReference type="Proteomes" id="UP001497392">
    <property type="component" value="Unassembled WGS sequence"/>
</dbReference>
<dbReference type="SUPFAM" id="SSF50978">
    <property type="entry name" value="WD40 repeat-like"/>
    <property type="match status" value="1"/>
</dbReference>
<dbReference type="Pfam" id="PF00072">
    <property type="entry name" value="Response_reg"/>
    <property type="match status" value="1"/>
</dbReference>
<dbReference type="InterPro" id="IPR011006">
    <property type="entry name" value="CheY-like_superfamily"/>
</dbReference>
<dbReference type="SUPFAM" id="SSF52172">
    <property type="entry name" value="CheY-like"/>
    <property type="match status" value="1"/>
</dbReference>
<feature type="compositionally biased region" description="Basic and acidic residues" evidence="5">
    <location>
        <begin position="577"/>
        <end position="590"/>
    </location>
</feature>
<dbReference type="InterPro" id="IPR001680">
    <property type="entry name" value="WD40_rpt"/>
</dbReference>
<keyword evidence="3" id="KW-0597">Phosphoprotein</keyword>
<dbReference type="InterPro" id="IPR011009">
    <property type="entry name" value="Kinase-like_dom_sf"/>
</dbReference>
<feature type="compositionally biased region" description="Basic and acidic residues" evidence="5">
    <location>
        <begin position="275"/>
        <end position="285"/>
    </location>
</feature>
<dbReference type="CDD" id="cd00200">
    <property type="entry name" value="WD40"/>
    <property type="match status" value="1"/>
</dbReference>
<name>A0ABP1GE13_9CHLO</name>
<feature type="region of interest" description="Disordered" evidence="5">
    <location>
        <begin position="233"/>
        <end position="291"/>
    </location>
</feature>
<dbReference type="InterPro" id="IPR044630">
    <property type="entry name" value="SPA1/2/3/4"/>
</dbReference>
<feature type="region of interest" description="Disordered" evidence="5">
    <location>
        <begin position="571"/>
        <end position="590"/>
    </location>
</feature>
<dbReference type="InterPro" id="IPR015943">
    <property type="entry name" value="WD40/YVTN_repeat-like_dom_sf"/>
</dbReference>
<dbReference type="Pfam" id="PF00400">
    <property type="entry name" value="WD40"/>
    <property type="match status" value="2"/>
</dbReference>
<dbReference type="Gene3D" id="2.130.10.10">
    <property type="entry name" value="YVTN repeat-like/Quinoprotein amine dehydrogenase"/>
    <property type="match status" value="1"/>
</dbReference>
<dbReference type="EMBL" id="CAXHTA020000020">
    <property type="protein sequence ID" value="CAL5229502.1"/>
    <property type="molecule type" value="Genomic_DNA"/>
</dbReference>
<dbReference type="PROSITE" id="PS50110">
    <property type="entry name" value="RESPONSE_REGULATORY"/>
    <property type="match status" value="1"/>
</dbReference>
<gene>
    <name evidence="7" type="primary">g12838</name>
    <name evidence="7" type="ORF">VP750_LOCUS11408</name>
</gene>
<feature type="repeat" description="WD" evidence="4">
    <location>
        <begin position="867"/>
        <end position="902"/>
    </location>
</feature>
<dbReference type="PROSITE" id="PS50082">
    <property type="entry name" value="WD_REPEATS_2"/>
    <property type="match status" value="2"/>
</dbReference>
<feature type="repeat" description="WD" evidence="4">
    <location>
        <begin position="781"/>
        <end position="823"/>
    </location>
</feature>
<dbReference type="SUPFAM" id="SSF56112">
    <property type="entry name" value="Protein kinase-like (PK-like)"/>
    <property type="match status" value="1"/>
</dbReference>
<keyword evidence="2" id="KW-0677">Repeat</keyword>
<feature type="domain" description="Response regulatory" evidence="6">
    <location>
        <begin position="31"/>
        <end position="150"/>
    </location>
</feature>
<feature type="region of interest" description="Disordered" evidence="5">
    <location>
        <begin position="1"/>
        <end position="20"/>
    </location>
</feature>
<dbReference type="PANTHER" id="PTHR44218:SF6">
    <property type="entry name" value="PROTEIN SUPPRESSOR OF PHYA-105 1"/>
    <property type="match status" value="1"/>
</dbReference>
<sequence length="1011" mass="110992">MAAAAVASQPEALPGISGRDSQKTVSLKDVHILLVDDERLSRVVVGNLLRKCFYQVTEAESGMEALEILRSNAPGTFSLVLTDVMMPDVDGIELLRHVRGVDAWSNLPVIMMSANERTETVFECIRGGAEDYLLKPVTRKEVQHMWQHVWRRQQQNALRVPHMCPEEAEEFLKAHSTNASVPSAPLSMVQASAAALDMGMDRSASACLSEPCSRCASPPARAHSACLPEDAGLGSQEEAQPQDAAQAERHPPGAPAEPSGENDLPPAGSRQPQGARREQRPETVRRGNWHGARAPASTLAAYFARRGSTVRAADSFRIFCGVLSVLKSMHSRGVTVRRVRPSMLRITASGVVMSSTQAPDPEEEALYASPEELLSNGTRATPKSDVYSLGMLFFELFNPSTDSVDRKRALEALRHRILPSHVLRTRPQEAAFVFSLLHPDPANRPTVDSIVHSQLLLALHKSIRSQKTAGDIRAPEAQTAGKGEGPEKTVSPADQQALLQFLRMMRKGKETEGADCMSKLGALEADIQAVTQRLARISSDAPPALPASLQQAMALANSRKRKSCEVLPSSQLVGGPEAKRGHSLDNSRSGTFERELQENWQRVSLAFPALENAYFAQREALLEQHAQQAQQAQQAQRGAEQSGDQPLDALQLDVRKMTEDHISGFSQDLSHFCRHSKLAVKATVQNGNMMHAADMLCSISFDRDDEYFATAGVSRRIKVYAMEDVLDSTTSIHCPRLEMASRSKLSCVCWNSYIKHLLLAADYDGCLSLWDAQSNVCTGNFDDHGKRVWSADFSTTDPMRFVSGGDDCTVRLWSIREEAPTAVIDAKANVCSVQFSPVSSNLLAFGSANYRVYLYDLRQMQVPLAVIGGHKKAVSYVRWMDGTRLISASTDNQLKLWDINSGIVSGVQHDRRPINVLSGHSNERNFVGLSVTPDGYIACGSEDNCVYTYYNTMPAPLCRHSFSSPSEDGQEECDDLQAESRQFVSSVCWSRRSHTLLAANSQGTLKLLELE</sequence>
<dbReference type="SMART" id="SM00448">
    <property type="entry name" value="REC"/>
    <property type="match status" value="1"/>
</dbReference>
<evidence type="ECO:0000256" key="1">
    <source>
        <dbReference type="ARBA" id="ARBA00022574"/>
    </source>
</evidence>
<evidence type="ECO:0000313" key="7">
    <source>
        <dbReference type="EMBL" id="CAL5229502.1"/>
    </source>
</evidence>
<feature type="region of interest" description="Disordered" evidence="5">
    <location>
        <begin position="467"/>
        <end position="493"/>
    </location>
</feature>
<reference evidence="7 8" key="1">
    <citation type="submission" date="2024-06" db="EMBL/GenBank/DDBJ databases">
        <authorList>
            <person name="Kraege A."/>
            <person name="Thomma B."/>
        </authorList>
    </citation>
    <scope>NUCLEOTIDE SEQUENCE [LARGE SCALE GENOMIC DNA]</scope>
</reference>
<dbReference type="InterPro" id="IPR001789">
    <property type="entry name" value="Sig_transdc_resp-reg_receiver"/>
</dbReference>
<dbReference type="InterPro" id="IPR019775">
    <property type="entry name" value="WD40_repeat_CS"/>
</dbReference>
<dbReference type="InterPro" id="IPR036322">
    <property type="entry name" value="WD40_repeat_dom_sf"/>
</dbReference>
<dbReference type="PANTHER" id="PTHR44218">
    <property type="entry name" value="PROTEIN SPA1-RELATED 2"/>
    <property type="match status" value="1"/>
</dbReference>
<dbReference type="Gene3D" id="3.40.50.2300">
    <property type="match status" value="1"/>
</dbReference>